<protein>
    <recommendedName>
        <fullName evidence="9">CRISPR-associated exonuclease Cas4</fullName>
        <ecNumber evidence="9">3.1.12.1</ecNumber>
    </recommendedName>
</protein>
<evidence type="ECO:0000256" key="1">
    <source>
        <dbReference type="ARBA" id="ARBA00022722"/>
    </source>
</evidence>
<evidence type="ECO:0000256" key="7">
    <source>
        <dbReference type="ARBA" id="ARBA00023118"/>
    </source>
</evidence>
<keyword evidence="5 9" id="KW-0408">Iron</keyword>
<dbReference type="PANTHER" id="PTHR37168:SF2">
    <property type="entry name" value="CRISPR-ASSOCIATED EXONUCLEASE CAS4"/>
    <property type="match status" value="1"/>
</dbReference>
<keyword evidence="2 9" id="KW-0479">Metal-binding</keyword>
<dbReference type="InterPro" id="IPR011604">
    <property type="entry name" value="PDDEXK-like_dom_sf"/>
</dbReference>
<evidence type="ECO:0000256" key="5">
    <source>
        <dbReference type="ARBA" id="ARBA00023004"/>
    </source>
</evidence>
<keyword evidence="7 9" id="KW-0051">Antiviral defense</keyword>
<sequence length="169" mass="19637">MDVLEFAVTGTHIWYYYCCKREVWLMLHQVNPDEDDANMDLGRFLHEITYARDRSKEITLGNIRLDIVRQEKDGMVIGEVKKSSKYITSARMQLAFYLLELKGRGIEARGELLFPKEKKKEEVILTADIEQELAETTAAIRKLATETRPPQAKKIALCRNCAYKEFCWA</sequence>
<evidence type="ECO:0000256" key="2">
    <source>
        <dbReference type="ARBA" id="ARBA00022723"/>
    </source>
</evidence>
<keyword evidence="1 9" id="KW-0540">Nuclease</keyword>
<feature type="domain" description="DUF83" evidence="10">
    <location>
        <begin position="9"/>
        <end position="169"/>
    </location>
</feature>
<reference evidence="11" key="1">
    <citation type="submission" date="2024-05" db="EMBL/GenBank/DDBJ databases">
        <title>Isolation and characterization of Sporomusa carbonis sp. nov., a carboxydotrophic hydrogenogen in the genus of Sporomusa isolated from a charcoal burning pile.</title>
        <authorList>
            <person name="Boeer T."/>
            <person name="Rosenbaum F."/>
            <person name="Eysell L."/>
            <person name="Mueller V."/>
            <person name="Daniel R."/>
            <person name="Poehlein A."/>
        </authorList>
    </citation>
    <scope>NUCLEOTIDE SEQUENCE [LARGE SCALE GENOMIC DNA]</scope>
    <source>
        <strain evidence="11">DSM 3132</strain>
    </source>
</reference>
<evidence type="ECO:0000256" key="9">
    <source>
        <dbReference type="RuleBase" id="RU365022"/>
    </source>
</evidence>
<dbReference type="Pfam" id="PF01930">
    <property type="entry name" value="Cas_Cas4"/>
    <property type="match status" value="1"/>
</dbReference>
<evidence type="ECO:0000256" key="6">
    <source>
        <dbReference type="ARBA" id="ARBA00023014"/>
    </source>
</evidence>
<keyword evidence="12" id="KW-1185">Reference proteome</keyword>
<evidence type="ECO:0000256" key="3">
    <source>
        <dbReference type="ARBA" id="ARBA00022801"/>
    </source>
</evidence>
<evidence type="ECO:0000313" key="11">
    <source>
        <dbReference type="EMBL" id="XFO70210.1"/>
    </source>
</evidence>
<keyword evidence="3 9" id="KW-0378">Hydrolase</keyword>
<dbReference type="NCBIfam" id="TIGR00372">
    <property type="entry name" value="cas4"/>
    <property type="match status" value="1"/>
</dbReference>
<dbReference type="InterPro" id="IPR013343">
    <property type="entry name" value="CRISPR-assoc_prot_Cas4"/>
</dbReference>
<dbReference type="EMBL" id="CP155571">
    <property type="protein sequence ID" value="XFO70210.1"/>
    <property type="molecule type" value="Genomic_DNA"/>
</dbReference>
<dbReference type="Gene3D" id="3.90.320.10">
    <property type="match status" value="1"/>
</dbReference>
<comment type="cofactor">
    <cofactor evidence="9">
        <name>iron-sulfur cluster</name>
        <dbReference type="ChEBI" id="CHEBI:30408"/>
    </cofactor>
</comment>
<accession>A0ABZ3IWR0</accession>
<evidence type="ECO:0000256" key="8">
    <source>
        <dbReference type="ARBA" id="ARBA00023211"/>
    </source>
</evidence>
<evidence type="ECO:0000256" key="4">
    <source>
        <dbReference type="ARBA" id="ARBA00022839"/>
    </source>
</evidence>
<comment type="similarity">
    <text evidence="9">Belongs to the CRISPR-associated exonuclease Cas4 family.</text>
</comment>
<keyword evidence="8 9" id="KW-0464">Manganese</keyword>
<dbReference type="InterPro" id="IPR022765">
    <property type="entry name" value="Dna2/Cas4_DUF83"/>
</dbReference>
<organism evidence="11 12">
    <name type="scientific">Sporomusa acidovorans (strain ATCC 49682 / DSM 3132 / Mol)</name>
    <dbReference type="NCBI Taxonomy" id="1123286"/>
    <lineage>
        <taxon>Bacteria</taxon>
        <taxon>Bacillati</taxon>
        <taxon>Bacillota</taxon>
        <taxon>Negativicutes</taxon>
        <taxon>Selenomonadales</taxon>
        <taxon>Sporomusaceae</taxon>
        <taxon>Sporomusa</taxon>
    </lineage>
</organism>
<proteinExistence type="inferred from homology"/>
<gene>
    <name evidence="11" type="ORF">SPACI_001980</name>
</gene>
<name>A0ABZ3IWR0_SPOA4</name>
<evidence type="ECO:0000259" key="10">
    <source>
        <dbReference type="Pfam" id="PF01930"/>
    </source>
</evidence>
<keyword evidence="6 9" id="KW-0411">Iron-sulfur</keyword>
<dbReference type="EC" id="3.1.12.1" evidence="9"/>
<keyword evidence="4 9" id="KW-0269">Exonuclease</keyword>
<comment type="cofactor">
    <cofactor evidence="9">
        <name>Mg(2+)</name>
        <dbReference type="ChEBI" id="CHEBI:18420"/>
    </cofactor>
    <cofactor evidence="9">
        <name>Mn(2+)</name>
        <dbReference type="ChEBI" id="CHEBI:29035"/>
    </cofactor>
    <text evidence="9">Mg(2+) or Mn(2+) required for ssDNA cleavage activity.</text>
</comment>
<dbReference type="PANTHER" id="PTHR37168">
    <property type="entry name" value="CRISPR-ASSOCIATED EXONUCLEASE CAS4"/>
    <property type="match status" value="1"/>
</dbReference>
<dbReference type="Proteomes" id="UP000216052">
    <property type="component" value="Chromosome"/>
</dbReference>
<comment type="function">
    <text evidence="9">CRISPR (clustered regularly interspaced short palindromic repeat) is an adaptive immune system that provides protection against mobile genetic elements (viruses, transposable elements and conjugative plasmids). CRISPR clusters contain sequences complementary to antecedent mobile elements and target invading nucleic acids. CRISPR clusters are transcribed and processed into CRISPR RNA (crRNA).</text>
</comment>
<evidence type="ECO:0000313" key="12">
    <source>
        <dbReference type="Proteomes" id="UP000216052"/>
    </source>
</evidence>